<evidence type="ECO:0000256" key="3">
    <source>
        <dbReference type="SAM" id="SignalP"/>
    </source>
</evidence>
<feature type="chain" id="PRO_5038378238" evidence="3">
    <location>
        <begin position="23"/>
        <end position="270"/>
    </location>
</feature>
<protein>
    <submittedName>
        <fullName evidence="5">Poly-beta-1,6-N-acetyl-D-glucosamine N-deacetylase</fullName>
        <ecNumber evidence="5">3.5.1.-</ecNumber>
    </submittedName>
</protein>
<dbReference type="EC" id="3.5.1.-" evidence="5"/>
<dbReference type="PANTHER" id="PTHR34216">
    <property type="match status" value="1"/>
</dbReference>
<dbReference type="GO" id="GO:0016810">
    <property type="term" value="F:hydrolase activity, acting on carbon-nitrogen (but not peptide) bonds"/>
    <property type="evidence" value="ECO:0007669"/>
    <property type="project" value="InterPro"/>
</dbReference>
<dbReference type="InterPro" id="IPR051398">
    <property type="entry name" value="Polysacch_Deacetylase"/>
</dbReference>
<feature type="domain" description="NodB homology" evidence="4">
    <location>
        <begin position="108"/>
        <end position="270"/>
    </location>
</feature>
<evidence type="ECO:0000256" key="1">
    <source>
        <dbReference type="ARBA" id="ARBA00004613"/>
    </source>
</evidence>
<dbReference type="GO" id="GO:0005975">
    <property type="term" value="P:carbohydrate metabolic process"/>
    <property type="evidence" value="ECO:0007669"/>
    <property type="project" value="InterPro"/>
</dbReference>
<name>A0A6N3DJT5_9FIRM</name>
<sequence length="270" mass="30280">MKRFIIVLGLMWGLMMLIAGCAADTKEPAPEAAKPAAVKTETTVATAVPKGIPVLMYHKVGPDEDNDAVIREDLFRAQMKLLHDKGFNPITMEQLNDYVRNGKAVPVKPVVLTFDDGYADTYSIVYPVLKEYGFAATVFVNPGDVGTRLTWEQIKEMQKGGVTIASHGYDHVRMNELSKSEQLDNIVKAQKALKDELGIDNKWFCYPYGRQDDYTQKAAEDNGILLAVTMNPGWVHHGDNPYALQRIWIGNAVDLKHFEERITTEDYTDL</sequence>
<feature type="signal peptide" evidence="3">
    <location>
        <begin position="1"/>
        <end position="22"/>
    </location>
</feature>
<dbReference type="EMBL" id="CACRUX010000058">
    <property type="protein sequence ID" value="VYU29516.1"/>
    <property type="molecule type" value="Genomic_DNA"/>
</dbReference>
<organism evidence="5">
    <name type="scientific">Veillonella ratti</name>
    <dbReference type="NCBI Taxonomy" id="103892"/>
    <lineage>
        <taxon>Bacteria</taxon>
        <taxon>Bacillati</taxon>
        <taxon>Bacillota</taxon>
        <taxon>Negativicutes</taxon>
        <taxon>Veillonellales</taxon>
        <taxon>Veillonellaceae</taxon>
        <taxon>Veillonella</taxon>
    </lineage>
</organism>
<keyword evidence="5" id="KW-0378">Hydrolase</keyword>
<reference evidence="5" key="1">
    <citation type="submission" date="2019-11" db="EMBL/GenBank/DDBJ databases">
        <authorList>
            <person name="Feng L."/>
        </authorList>
    </citation>
    <scope>NUCLEOTIDE SEQUENCE</scope>
    <source>
        <strain evidence="5">VrattiLFYP33</strain>
    </source>
</reference>
<dbReference type="CDD" id="cd10918">
    <property type="entry name" value="CE4_NodB_like_5s_6s"/>
    <property type="match status" value="1"/>
</dbReference>
<dbReference type="OrthoDB" id="9778320at2"/>
<evidence type="ECO:0000313" key="5">
    <source>
        <dbReference type="EMBL" id="VYU29516.1"/>
    </source>
</evidence>
<dbReference type="AlphaFoldDB" id="A0A6N3DJT5"/>
<dbReference type="PANTHER" id="PTHR34216:SF3">
    <property type="entry name" value="POLY-BETA-1,6-N-ACETYL-D-GLUCOSAMINE N-DEACETYLASE"/>
    <property type="match status" value="1"/>
</dbReference>
<dbReference type="GO" id="GO:0005576">
    <property type="term" value="C:extracellular region"/>
    <property type="evidence" value="ECO:0007669"/>
    <property type="project" value="UniProtKB-SubCell"/>
</dbReference>
<proteinExistence type="predicted"/>
<dbReference type="InterPro" id="IPR011330">
    <property type="entry name" value="Glyco_hydro/deAcase_b/a-brl"/>
</dbReference>
<dbReference type="GeneID" id="91964506"/>
<dbReference type="SUPFAM" id="SSF88713">
    <property type="entry name" value="Glycoside hydrolase/deacetylase"/>
    <property type="match status" value="1"/>
</dbReference>
<dbReference type="InterPro" id="IPR002509">
    <property type="entry name" value="NODB_dom"/>
</dbReference>
<keyword evidence="2 3" id="KW-0732">Signal</keyword>
<dbReference type="PROSITE" id="PS51677">
    <property type="entry name" value="NODB"/>
    <property type="match status" value="1"/>
</dbReference>
<dbReference type="RefSeq" id="WP_127059142.1">
    <property type="nucleotide sequence ID" value="NZ_CACRUX010000058.1"/>
</dbReference>
<comment type="subcellular location">
    <subcellularLocation>
        <location evidence="1">Secreted</location>
    </subcellularLocation>
</comment>
<gene>
    <name evidence="5" type="primary">pgaB_2</name>
    <name evidence="5" type="ORF">VRLFYP33_01669</name>
</gene>
<evidence type="ECO:0000259" key="4">
    <source>
        <dbReference type="PROSITE" id="PS51677"/>
    </source>
</evidence>
<evidence type="ECO:0000256" key="2">
    <source>
        <dbReference type="ARBA" id="ARBA00022729"/>
    </source>
</evidence>
<dbReference type="PROSITE" id="PS51257">
    <property type="entry name" value="PROKAR_LIPOPROTEIN"/>
    <property type="match status" value="1"/>
</dbReference>
<dbReference type="Gene3D" id="3.20.20.370">
    <property type="entry name" value="Glycoside hydrolase/deacetylase"/>
    <property type="match status" value="1"/>
</dbReference>
<dbReference type="Pfam" id="PF01522">
    <property type="entry name" value="Polysacc_deac_1"/>
    <property type="match status" value="1"/>
</dbReference>
<accession>A0A6N3DJT5</accession>